<accession>A0A1A9WUG7</accession>
<dbReference type="Proteomes" id="UP000091820">
    <property type="component" value="Unassembled WGS sequence"/>
</dbReference>
<reference evidence="1" key="2">
    <citation type="submission" date="2020-05" db="UniProtKB">
        <authorList>
            <consortium name="EnsemblMetazoa"/>
        </authorList>
    </citation>
    <scope>IDENTIFICATION</scope>
    <source>
        <strain evidence="1">IAEA</strain>
    </source>
</reference>
<reference evidence="2" key="1">
    <citation type="submission" date="2014-03" db="EMBL/GenBank/DDBJ databases">
        <authorList>
            <person name="Aksoy S."/>
            <person name="Warren W."/>
            <person name="Wilson R.K."/>
        </authorList>
    </citation>
    <scope>NUCLEOTIDE SEQUENCE [LARGE SCALE GENOMIC DNA]</scope>
    <source>
        <strain evidence="2">IAEA</strain>
    </source>
</reference>
<dbReference type="AlphaFoldDB" id="A0A1A9WUG7"/>
<dbReference type="EnsemblMetazoa" id="GBRI032552-RA">
    <property type="protein sequence ID" value="GBRI032552-PA"/>
    <property type="gene ID" value="GBRI032552"/>
</dbReference>
<protein>
    <submittedName>
        <fullName evidence="1">Uncharacterized protein</fullName>
    </submittedName>
</protein>
<organism evidence="1 2">
    <name type="scientific">Glossina brevipalpis</name>
    <dbReference type="NCBI Taxonomy" id="37001"/>
    <lineage>
        <taxon>Eukaryota</taxon>
        <taxon>Metazoa</taxon>
        <taxon>Ecdysozoa</taxon>
        <taxon>Arthropoda</taxon>
        <taxon>Hexapoda</taxon>
        <taxon>Insecta</taxon>
        <taxon>Pterygota</taxon>
        <taxon>Neoptera</taxon>
        <taxon>Endopterygota</taxon>
        <taxon>Diptera</taxon>
        <taxon>Brachycera</taxon>
        <taxon>Muscomorpha</taxon>
        <taxon>Hippoboscoidea</taxon>
        <taxon>Glossinidae</taxon>
        <taxon>Glossina</taxon>
    </lineage>
</organism>
<name>A0A1A9WUG7_9MUSC</name>
<evidence type="ECO:0000313" key="2">
    <source>
        <dbReference type="Proteomes" id="UP000091820"/>
    </source>
</evidence>
<sequence length="224" mass="25877">MYEIIKANFEWTDKNKFYNEHSNDIDQCNRNKFIFRILFVVVLLRTYPTANHIIFNGKYPVKAKFPAVVDNFYVGQIEKTTSRAICDRLRELDHAHAFYNEDQLLPISDKIALDELAMLTLKEEHLKLSKKRLQYELVAFIFLAEHTKLRLAAGDLDLALKTSPLKRSFHLVAGQETSNIGSSFNFYGTFLLSAVRAGKVTQHPLALTYNHSSDKIYLAGFYYN</sequence>
<proteinExistence type="predicted"/>
<evidence type="ECO:0000313" key="1">
    <source>
        <dbReference type="EnsemblMetazoa" id="GBRI032552-PA"/>
    </source>
</evidence>
<keyword evidence="2" id="KW-1185">Reference proteome</keyword>
<dbReference type="VEuPathDB" id="VectorBase:GBRI032552"/>